<dbReference type="InterPro" id="IPR032675">
    <property type="entry name" value="LRR_dom_sf"/>
</dbReference>
<comment type="subcellular location">
    <subcellularLocation>
        <location evidence="1">Inflammasome</location>
    </subcellularLocation>
</comment>
<proteinExistence type="inferred from homology"/>
<dbReference type="InterPro" id="IPR050637">
    <property type="entry name" value="NLRP_innate_immun_reg"/>
</dbReference>
<dbReference type="InterPro" id="IPR041075">
    <property type="entry name" value="NOD1/2_WH"/>
</dbReference>
<dbReference type="InterPro" id="IPR007111">
    <property type="entry name" value="NACHT_NTPase"/>
</dbReference>
<evidence type="ECO:0000313" key="12">
    <source>
        <dbReference type="Proteomes" id="UP000824782"/>
    </source>
</evidence>
<dbReference type="GO" id="GO:0005524">
    <property type="term" value="F:ATP binding"/>
    <property type="evidence" value="ECO:0007669"/>
    <property type="project" value="UniProtKB-KW"/>
</dbReference>
<dbReference type="Pfam" id="PF17779">
    <property type="entry name" value="WHD_NOD2"/>
    <property type="match status" value="1"/>
</dbReference>
<dbReference type="SMART" id="SM00368">
    <property type="entry name" value="LRR_RI"/>
    <property type="match status" value="5"/>
</dbReference>
<dbReference type="Proteomes" id="UP000824782">
    <property type="component" value="Unassembled WGS sequence"/>
</dbReference>
<dbReference type="PANTHER" id="PTHR45690:SF19">
    <property type="entry name" value="NACHT, LRR AND PYD DOMAINS-CONTAINING PROTEIN 3"/>
    <property type="match status" value="1"/>
</dbReference>
<dbReference type="Pfam" id="PF05729">
    <property type="entry name" value="NACHT"/>
    <property type="match status" value="1"/>
</dbReference>
<dbReference type="GO" id="GO:0005737">
    <property type="term" value="C:cytoplasm"/>
    <property type="evidence" value="ECO:0007669"/>
    <property type="project" value="TreeGrafter"/>
</dbReference>
<dbReference type="PANTHER" id="PTHR45690">
    <property type="entry name" value="NACHT, LRR AND PYD DOMAINS-CONTAINING PROTEIN 12"/>
    <property type="match status" value="1"/>
</dbReference>
<keyword evidence="7" id="KW-0832">Ubl conjugation</keyword>
<name>A0AAV7AL61_ENGPU</name>
<dbReference type="SUPFAM" id="SSF52540">
    <property type="entry name" value="P-loop containing nucleoside triphosphate hydrolases"/>
    <property type="match status" value="1"/>
</dbReference>
<gene>
    <name evidence="11" type="ORF">GDO81_014844</name>
</gene>
<keyword evidence="12" id="KW-1185">Reference proteome</keyword>
<dbReference type="Pfam" id="PF17776">
    <property type="entry name" value="NLRC4_HD2"/>
    <property type="match status" value="1"/>
</dbReference>
<keyword evidence="6" id="KW-0067">ATP-binding</keyword>
<accession>A0AAV7AL61</accession>
<evidence type="ECO:0000256" key="2">
    <source>
        <dbReference type="ARBA" id="ARBA00008665"/>
    </source>
</evidence>
<dbReference type="Gene3D" id="3.40.50.300">
    <property type="entry name" value="P-loop containing nucleotide triphosphate hydrolases"/>
    <property type="match status" value="1"/>
</dbReference>
<evidence type="ECO:0000256" key="9">
    <source>
        <dbReference type="ARBA" id="ARBA00023233"/>
    </source>
</evidence>
<dbReference type="GO" id="GO:0050729">
    <property type="term" value="P:positive regulation of inflammatory response"/>
    <property type="evidence" value="ECO:0007669"/>
    <property type="project" value="TreeGrafter"/>
</dbReference>
<keyword evidence="4" id="KW-0677">Repeat</keyword>
<dbReference type="Pfam" id="PF13516">
    <property type="entry name" value="LRR_6"/>
    <property type="match status" value="1"/>
</dbReference>
<evidence type="ECO:0000256" key="8">
    <source>
        <dbReference type="ARBA" id="ARBA00023198"/>
    </source>
</evidence>
<keyword evidence="9" id="KW-1271">Inflammasome</keyword>
<dbReference type="EMBL" id="WNYA01000007">
    <property type="protein sequence ID" value="KAG8560205.1"/>
    <property type="molecule type" value="Genomic_DNA"/>
</dbReference>
<dbReference type="AlphaFoldDB" id="A0AAV7AL61"/>
<evidence type="ECO:0000256" key="4">
    <source>
        <dbReference type="ARBA" id="ARBA00022737"/>
    </source>
</evidence>
<evidence type="ECO:0000256" key="6">
    <source>
        <dbReference type="ARBA" id="ARBA00022840"/>
    </source>
</evidence>
<dbReference type="Gene3D" id="3.80.10.10">
    <property type="entry name" value="Ribonuclease Inhibitor"/>
    <property type="match status" value="1"/>
</dbReference>
<dbReference type="SUPFAM" id="SSF52047">
    <property type="entry name" value="RNI-like"/>
    <property type="match status" value="1"/>
</dbReference>
<comment type="similarity">
    <text evidence="2">Belongs to the NLRP family.</text>
</comment>
<evidence type="ECO:0000256" key="7">
    <source>
        <dbReference type="ARBA" id="ARBA00022843"/>
    </source>
</evidence>
<reference evidence="11" key="1">
    <citation type="thesis" date="2020" institute="ProQuest LLC" country="789 East Eisenhower Parkway, Ann Arbor, MI, USA">
        <title>Comparative Genomics and Chromosome Evolution.</title>
        <authorList>
            <person name="Mudd A.B."/>
        </authorList>
    </citation>
    <scope>NUCLEOTIDE SEQUENCE</scope>
    <source>
        <strain evidence="11">237g6f4</strain>
        <tissue evidence="11">Blood</tissue>
    </source>
</reference>
<comment type="caution">
    <text evidence="11">The sequence shown here is derived from an EMBL/GenBank/DDBJ whole genome shotgun (WGS) entry which is preliminary data.</text>
</comment>
<evidence type="ECO:0000256" key="3">
    <source>
        <dbReference type="ARBA" id="ARBA00022490"/>
    </source>
</evidence>
<evidence type="ECO:0000313" key="11">
    <source>
        <dbReference type="EMBL" id="KAG8560205.1"/>
    </source>
</evidence>
<organism evidence="11 12">
    <name type="scientific">Engystomops pustulosus</name>
    <name type="common">Tungara frog</name>
    <name type="synonym">Physalaemus pustulosus</name>
    <dbReference type="NCBI Taxonomy" id="76066"/>
    <lineage>
        <taxon>Eukaryota</taxon>
        <taxon>Metazoa</taxon>
        <taxon>Chordata</taxon>
        <taxon>Craniata</taxon>
        <taxon>Vertebrata</taxon>
        <taxon>Euteleostomi</taxon>
        <taxon>Amphibia</taxon>
        <taxon>Batrachia</taxon>
        <taxon>Anura</taxon>
        <taxon>Neobatrachia</taxon>
        <taxon>Hyloidea</taxon>
        <taxon>Leptodactylidae</taxon>
        <taxon>Leiuperinae</taxon>
        <taxon>Engystomops</taxon>
    </lineage>
</organism>
<dbReference type="InterPro" id="IPR027417">
    <property type="entry name" value="P-loop_NTPase"/>
</dbReference>
<evidence type="ECO:0000256" key="1">
    <source>
        <dbReference type="ARBA" id="ARBA00004110"/>
    </source>
</evidence>
<protein>
    <recommendedName>
        <fullName evidence="10">NACHT domain-containing protein</fullName>
    </recommendedName>
</protein>
<dbReference type="InterPro" id="IPR001611">
    <property type="entry name" value="Leu-rich_rpt"/>
</dbReference>
<evidence type="ECO:0000256" key="5">
    <source>
        <dbReference type="ARBA" id="ARBA00022741"/>
    </source>
</evidence>
<feature type="domain" description="NACHT" evidence="10">
    <location>
        <begin position="240"/>
        <end position="371"/>
    </location>
</feature>
<sequence length="879" mass="101783">MKRHCARVINDDDIQRFQDKLSQYDMCTLRILYGYFRNDLKHIVETVDTHHLLSELKSRNFPMEQDYLLLKKKLGVSVFSECLLEDILGMRRDAMLALWESLYILQNNYQHPNLIGVLAEFIQKGATLLPLITLDKDGHQLHQLEEIHNRHKKHLMEITKNLQEHNAPGFVHPGGSCSISSCYLDLVVVSTQDFRNRSQHEIIEMGGIHEYYLRKAHIGLEHISPDRLFRWNHRSDRMPLAVMVSGVPGVGKTTLMQKFVYDWVTRKHYQRFSFIFFFKFRELNKYNEVSLDEMILDQYDYLHSQLDIIFKDPEKLLFVFDGLDESVHNIDFGSQNKGIKTKERVRLGVIVASLVGQSLLKGSSILLTSRPTRLASVDVSVFQRVCEIMGFFPKERERYFEQFFNDQKLSEKAFQYVRENDVLYTFCYIPSYCWIICKVLCTCFKPLPINDAGQILFLPKTVTQLFVSYVAHMLMNHCKNCPKELLTSIGKMAQHGVMNHILTFDSKDMETFHVDSRSQFLSSFIMDSYQSQTTTYSFLHLTVQEFFSALHHYLNFSEMELKTSLERARSLEDGRGEMFIRFLCGLSDGTTISLLKRYLRDDNSPAKMVIKWLRQEIRAKWRPETDTKEKMNLLTYLFESRNKALVFDTIGPNENLDFSDFHRTPVDCTILAFILKSCSETSCLNLDRCFIQGEGLERLSGTLHSVQDLRLSNNDLKDIDMELLFRILTHDDSRIQKLSLRNNSLTSTSCSSLACSLSINQSLTELDLSKNNLAGPDFHNLMKSLTLPTCRISRLSLQQIKLTDDHAPHLISLSHTPILTHLDLSRNFLSDGSARYIQDLILGSPNLEEISLGQNDFSKEKEEFFKQLEALKPGLSVVL</sequence>
<evidence type="ECO:0000259" key="10">
    <source>
        <dbReference type="PROSITE" id="PS50837"/>
    </source>
</evidence>
<keyword evidence="5" id="KW-0547">Nucleotide-binding</keyword>
<keyword evidence="3" id="KW-0963">Cytoplasm</keyword>
<keyword evidence="8" id="KW-0395">Inflammatory response</keyword>
<dbReference type="PROSITE" id="PS50837">
    <property type="entry name" value="NACHT"/>
    <property type="match status" value="1"/>
</dbReference>
<dbReference type="InterPro" id="IPR041267">
    <property type="entry name" value="NLRP_HD2"/>
</dbReference>